<accession>A0A8J6P704</accession>
<evidence type="ECO:0000313" key="2">
    <source>
        <dbReference type="EMBL" id="MBC8610470.1"/>
    </source>
</evidence>
<dbReference type="RefSeq" id="WP_178085701.1">
    <property type="nucleotide sequence ID" value="NZ_JACRTL010000002.1"/>
</dbReference>
<dbReference type="Proteomes" id="UP000632659">
    <property type="component" value="Unassembled WGS sequence"/>
</dbReference>
<keyword evidence="1" id="KW-0472">Membrane</keyword>
<keyword evidence="3" id="KW-1185">Reference proteome</keyword>
<dbReference type="EMBL" id="JACRTL010000002">
    <property type="protein sequence ID" value="MBC8610470.1"/>
    <property type="molecule type" value="Genomic_DNA"/>
</dbReference>
<sequence length="119" mass="13560">MAPLQFEVISFIVLFAIVLFVILVVLIKQWRRNSRAPKLIVTAKVASKHIQTSCRIRRGSSSISHRTKVYWYFVTFEAEGGALLEFSVNKRVYVSLKEATSGKLTFQGTRYLGFESAKK</sequence>
<gene>
    <name evidence="2" type="ORF">H8702_04955</name>
</gene>
<dbReference type="InterPro" id="IPR019635">
    <property type="entry name" value="DUF2500"/>
</dbReference>
<keyword evidence="1" id="KW-0812">Transmembrane</keyword>
<organism evidence="2 3">
    <name type="scientific">Massiliimalia timonensis</name>
    <dbReference type="NCBI Taxonomy" id="1987501"/>
    <lineage>
        <taxon>Bacteria</taxon>
        <taxon>Bacillati</taxon>
        <taxon>Bacillota</taxon>
        <taxon>Clostridia</taxon>
        <taxon>Eubacteriales</taxon>
        <taxon>Oscillospiraceae</taxon>
        <taxon>Massiliimalia</taxon>
    </lineage>
</organism>
<keyword evidence="1" id="KW-1133">Transmembrane helix</keyword>
<name>A0A8J6P704_9FIRM</name>
<evidence type="ECO:0000256" key="1">
    <source>
        <dbReference type="SAM" id="Phobius"/>
    </source>
</evidence>
<dbReference type="Pfam" id="PF10694">
    <property type="entry name" value="DUF2500"/>
    <property type="match status" value="1"/>
</dbReference>
<dbReference type="Gene3D" id="2.40.50.660">
    <property type="match status" value="1"/>
</dbReference>
<feature type="transmembrane region" description="Helical" evidence="1">
    <location>
        <begin position="6"/>
        <end position="27"/>
    </location>
</feature>
<evidence type="ECO:0000313" key="3">
    <source>
        <dbReference type="Proteomes" id="UP000632659"/>
    </source>
</evidence>
<proteinExistence type="predicted"/>
<protein>
    <submittedName>
        <fullName evidence="2">DUF2500 domain-containing protein</fullName>
    </submittedName>
</protein>
<reference evidence="2" key="1">
    <citation type="submission" date="2020-08" db="EMBL/GenBank/DDBJ databases">
        <title>Genome public.</title>
        <authorList>
            <person name="Liu C."/>
            <person name="Sun Q."/>
        </authorList>
    </citation>
    <scope>NUCLEOTIDE SEQUENCE</scope>
    <source>
        <strain evidence="2">NSJ-15</strain>
    </source>
</reference>
<comment type="caution">
    <text evidence="2">The sequence shown here is derived from an EMBL/GenBank/DDBJ whole genome shotgun (WGS) entry which is preliminary data.</text>
</comment>
<dbReference type="AlphaFoldDB" id="A0A8J6P704"/>